<feature type="disulfide bond" evidence="6">
    <location>
        <begin position="120"/>
        <end position="130"/>
    </location>
</feature>
<evidence type="ECO:0000313" key="8">
    <source>
        <dbReference type="EMBL" id="PFX11409.1"/>
    </source>
</evidence>
<keyword evidence="2" id="KW-0677">Repeat</keyword>
<dbReference type="SMART" id="SM00202">
    <property type="entry name" value="SR"/>
    <property type="match status" value="1"/>
</dbReference>
<dbReference type="InterPro" id="IPR036772">
    <property type="entry name" value="SRCR-like_dom_sf"/>
</dbReference>
<organism evidence="8 9">
    <name type="scientific">Stylophora pistillata</name>
    <name type="common">Smooth cauliflower coral</name>
    <dbReference type="NCBI Taxonomy" id="50429"/>
    <lineage>
        <taxon>Eukaryota</taxon>
        <taxon>Metazoa</taxon>
        <taxon>Cnidaria</taxon>
        <taxon>Anthozoa</taxon>
        <taxon>Hexacorallia</taxon>
        <taxon>Scleractinia</taxon>
        <taxon>Astrocoeniina</taxon>
        <taxon>Pocilloporidae</taxon>
        <taxon>Stylophora</taxon>
    </lineage>
</organism>
<keyword evidence="1" id="KW-0732">Signal</keyword>
<keyword evidence="4" id="KW-0675">Receptor</keyword>
<dbReference type="SUPFAM" id="SSF56487">
    <property type="entry name" value="SRCR-like"/>
    <property type="match status" value="2"/>
</dbReference>
<dbReference type="GO" id="GO:0016020">
    <property type="term" value="C:membrane"/>
    <property type="evidence" value="ECO:0007669"/>
    <property type="project" value="InterPro"/>
</dbReference>
<dbReference type="AlphaFoldDB" id="A0A2B4R3P1"/>
<dbReference type="STRING" id="50429.A0A2B4R3P1"/>
<reference evidence="9" key="1">
    <citation type="journal article" date="2017" name="bioRxiv">
        <title>Comparative analysis of the genomes of Stylophora pistillata and Acropora digitifera provides evidence for extensive differences between species of corals.</title>
        <authorList>
            <person name="Voolstra C.R."/>
            <person name="Li Y."/>
            <person name="Liew Y.J."/>
            <person name="Baumgarten S."/>
            <person name="Zoccola D."/>
            <person name="Flot J.-F."/>
            <person name="Tambutte S."/>
            <person name="Allemand D."/>
            <person name="Aranda M."/>
        </authorList>
    </citation>
    <scope>NUCLEOTIDE SEQUENCE [LARGE SCALE GENOMIC DNA]</scope>
</reference>
<feature type="domain" description="SRCR" evidence="7">
    <location>
        <begin position="1"/>
        <end position="37"/>
    </location>
</feature>
<dbReference type="Pfam" id="PF00530">
    <property type="entry name" value="SRCR"/>
    <property type="match status" value="2"/>
</dbReference>
<dbReference type="Proteomes" id="UP000225706">
    <property type="component" value="Unassembled WGS sequence"/>
</dbReference>
<proteinExistence type="predicted"/>
<dbReference type="PANTHER" id="PTHR48071:SF18">
    <property type="entry name" value="DELETED IN MALIGNANT BRAIN TUMORS 1 PROTEIN-RELATED"/>
    <property type="match status" value="1"/>
</dbReference>
<sequence>MSNVRCIGNEKTLKQCQYNDWLKTYINRNSEAGVICKTPEVNTDVRDISIRLQGSSIPNAGRVEVLYAEIWGAISGTNWDINDATVVCRQLGYQAGAEVALANGVYGPVSGPVWITNLQCFGSEANLMSCSHDAIGNKSETQNRRNVASVICKNLSHAN</sequence>
<keyword evidence="5" id="KW-0325">Glycoprotein</keyword>
<keyword evidence="9" id="KW-1185">Reference proteome</keyword>
<dbReference type="EMBL" id="LSMT01002577">
    <property type="protein sequence ID" value="PFX11409.1"/>
    <property type="molecule type" value="Genomic_DNA"/>
</dbReference>
<evidence type="ECO:0000256" key="4">
    <source>
        <dbReference type="ARBA" id="ARBA00023170"/>
    </source>
</evidence>
<accession>A0A2B4R3P1</accession>
<gene>
    <name evidence="8" type="primary">DMBT1</name>
    <name evidence="8" type="ORF">AWC38_SpisGene24870</name>
</gene>
<dbReference type="Gene3D" id="3.10.250.10">
    <property type="entry name" value="SRCR-like domain"/>
    <property type="match status" value="2"/>
</dbReference>
<dbReference type="PROSITE" id="PS50287">
    <property type="entry name" value="SRCR_2"/>
    <property type="match status" value="2"/>
</dbReference>
<dbReference type="InterPro" id="IPR001190">
    <property type="entry name" value="SRCR"/>
</dbReference>
<dbReference type="PANTHER" id="PTHR48071">
    <property type="entry name" value="SRCR DOMAIN-CONTAINING PROTEIN"/>
    <property type="match status" value="1"/>
</dbReference>
<evidence type="ECO:0000256" key="6">
    <source>
        <dbReference type="PROSITE-ProRule" id="PRU00196"/>
    </source>
</evidence>
<evidence type="ECO:0000259" key="7">
    <source>
        <dbReference type="PROSITE" id="PS50287"/>
    </source>
</evidence>
<comment type="caution">
    <text evidence="8">The sequence shown here is derived from an EMBL/GenBank/DDBJ whole genome shotgun (WGS) entry which is preliminary data.</text>
</comment>
<protein>
    <submittedName>
        <fullName evidence="8">Deleted in malignant brain tumors 1 protein</fullName>
    </submittedName>
</protein>
<evidence type="ECO:0000256" key="2">
    <source>
        <dbReference type="ARBA" id="ARBA00022737"/>
    </source>
</evidence>
<evidence type="ECO:0000256" key="1">
    <source>
        <dbReference type="ARBA" id="ARBA00022729"/>
    </source>
</evidence>
<evidence type="ECO:0000256" key="5">
    <source>
        <dbReference type="ARBA" id="ARBA00023180"/>
    </source>
</evidence>
<feature type="disulfide bond" evidence="6">
    <location>
        <begin position="6"/>
        <end position="16"/>
    </location>
</feature>
<feature type="domain" description="SRCR" evidence="7">
    <location>
        <begin position="50"/>
        <end position="153"/>
    </location>
</feature>
<evidence type="ECO:0000256" key="3">
    <source>
        <dbReference type="ARBA" id="ARBA00023157"/>
    </source>
</evidence>
<keyword evidence="3 6" id="KW-1015">Disulfide bond</keyword>
<evidence type="ECO:0000313" key="9">
    <source>
        <dbReference type="Proteomes" id="UP000225706"/>
    </source>
</evidence>
<comment type="caution">
    <text evidence="6">Lacks conserved residue(s) required for the propagation of feature annotation.</text>
</comment>
<feature type="non-terminal residue" evidence="8">
    <location>
        <position position="159"/>
    </location>
</feature>
<dbReference type="OrthoDB" id="536948at2759"/>
<dbReference type="FunFam" id="3.10.250.10:FF:000007">
    <property type="entry name" value="Soluble scavenger receptor cysteine-rich domain-containing protein SSC5D"/>
    <property type="match status" value="1"/>
</dbReference>
<dbReference type="PRINTS" id="PR00258">
    <property type="entry name" value="SPERACTRCPTR"/>
</dbReference>
<name>A0A2B4R3P1_STYPI</name>